<organism evidence="2 3">
    <name type="scientific">Natronincola ferrireducens</name>
    <dbReference type="NCBI Taxonomy" id="393762"/>
    <lineage>
        <taxon>Bacteria</taxon>
        <taxon>Bacillati</taxon>
        <taxon>Bacillota</taxon>
        <taxon>Clostridia</taxon>
        <taxon>Peptostreptococcales</taxon>
        <taxon>Natronincolaceae</taxon>
        <taxon>Natronincola</taxon>
    </lineage>
</organism>
<feature type="transmembrane region" description="Helical" evidence="1">
    <location>
        <begin position="6"/>
        <end position="22"/>
    </location>
</feature>
<dbReference type="Proteomes" id="UP000198718">
    <property type="component" value="Unassembled WGS sequence"/>
</dbReference>
<dbReference type="EMBL" id="FNFP01000011">
    <property type="protein sequence ID" value="SDL23429.1"/>
    <property type="molecule type" value="Genomic_DNA"/>
</dbReference>
<dbReference type="OrthoDB" id="2973050at2"/>
<sequence length="196" mass="22255">MEGLLMLVMICLGLGIVFLFINKSRQEQKGKSEKLEQGIYGEMRAIHLYGLKYPPNVVFNVKLYSDYLLFAYENEQVKLNVKKIKSASVENVKEINESKGFSIGNAALGGILFGQVGAAIGGFSGSQNLKFKLLIINYIDSEGMLKHISFMPDYFLNVTNKSMTDYRNKFLSEFYNELKKKIDEISEHKAIQLEEL</sequence>
<reference evidence="2 3" key="1">
    <citation type="submission" date="2016-10" db="EMBL/GenBank/DDBJ databases">
        <authorList>
            <person name="de Groot N.N."/>
        </authorList>
    </citation>
    <scope>NUCLEOTIDE SEQUENCE [LARGE SCALE GENOMIC DNA]</scope>
    <source>
        <strain evidence="2 3">DSM 18346</strain>
    </source>
</reference>
<dbReference type="STRING" id="393762.SAMN05660472_02842"/>
<dbReference type="RefSeq" id="WP_090554795.1">
    <property type="nucleotide sequence ID" value="NZ_FNFP01000011.1"/>
</dbReference>
<dbReference type="AlphaFoldDB" id="A0A1G9IDZ3"/>
<keyword evidence="3" id="KW-1185">Reference proteome</keyword>
<protein>
    <submittedName>
        <fullName evidence="2">Uncharacterized protein</fullName>
    </submittedName>
</protein>
<name>A0A1G9IDZ3_9FIRM</name>
<evidence type="ECO:0000256" key="1">
    <source>
        <dbReference type="SAM" id="Phobius"/>
    </source>
</evidence>
<proteinExistence type="predicted"/>
<gene>
    <name evidence="2" type="ORF">SAMN05660472_02842</name>
</gene>
<keyword evidence="1" id="KW-0472">Membrane</keyword>
<accession>A0A1G9IDZ3</accession>
<keyword evidence="1" id="KW-1133">Transmembrane helix</keyword>
<evidence type="ECO:0000313" key="3">
    <source>
        <dbReference type="Proteomes" id="UP000198718"/>
    </source>
</evidence>
<evidence type="ECO:0000313" key="2">
    <source>
        <dbReference type="EMBL" id="SDL23429.1"/>
    </source>
</evidence>
<keyword evidence="1" id="KW-0812">Transmembrane</keyword>